<sequence>MSLRSILGGSRIKKRKQGAGSHPQTASASWHASLPRTKAAAAVQPKLKGGRADEDLFGDKLDDVGLIQCLSTDLSLRDVPQVMRHVRNRMFDPVPERASGMNSTRTAEVLNFRRNLPPISTTAHLHAILPRPSVTDREIAELTRAGIVRKIVVPRRGAAGEALVEMADIERLIQTAQTLGPATKDAFLEWLRESPTSQRLPRGRLDAKVADELVRAGFLTSSIQGTGASEGLFARPEDRTTFMSLETVARAASGSVGAVGGQGAVHAAGGSGNRARGEADLGDLSLAIPGNGAFIKLVSSALDQLTAILSRCAYREAPEVLLREKWDGGVVRDAQEEARRSRGEFSGILPGRTRKWKTFHGLNFDWLLAEAVGSGLVEVFQTRTVGRGVRLL</sequence>
<dbReference type="InParanoid" id="A0A507B431"/>
<dbReference type="AlphaFoldDB" id="A0A507B431"/>
<evidence type="ECO:0008006" key="5">
    <source>
        <dbReference type="Google" id="ProtNLM"/>
    </source>
</evidence>
<organism evidence="3 4">
    <name type="scientific">Thyridium curvatum</name>
    <dbReference type="NCBI Taxonomy" id="1093900"/>
    <lineage>
        <taxon>Eukaryota</taxon>
        <taxon>Fungi</taxon>
        <taxon>Dikarya</taxon>
        <taxon>Ascomycota</taxon>
        <taxon>Pezizomycotina</taxon>
        <taxon>Sordariomycetes</taxon>
        <taxon>Sordariomycetidae</taxon>
        <taxon>Thyridiales</taxon>
        <taxon>Thyridiaceae</taxon>
        <taxon>Thyridium</taxon>
    </lineage>
</organism>
<dbReference type="InterPro" id="IPR018865">
    <property type="entry name" value="STK19-like"/>
</dbReference>
<proteinExistence type="inferred from homology"/>
<dbReference type="PANTHER" id="PTHR15243">
    <property type="entry name" value="SERINE/THREONINE-PROTEIN KINASE 19"/>
    <property type="match status" value="1"/>
</dbReference>
<evidence type="ECO:0000313" key="4">
    <source>
        <dbReference type="Proteomes" id="UP000319257"/>
    </source>
</evidence>
<dbReference type="PANTHER" id="PTHR15243:SF0">
    <property type="entry name" value="SERINE_THREONINE-PROTEIN KINASE 19"/>
    <property type="match status" value="1"/>
</dbReference>
<protein>
    <recommendedName>
        <fullName evidence="5">Serine-threonine protein kinase 19</fullName>
    </recommendedName>
</protein>
<feature type="region of interest" description="Disordered" evidence="2">
    <location>
        <begin position="1"/>
        <end position="37"/>
    </location>
</feature>
<accession>A0A507B431</accession>
<comment type="caution">
    <text evidence="3">The sequence shown here is derived from an EMBL/GenBank/DDBJ whole genome shotgun (WGS) entry which is preliminary data.</text>
</comment>
<evidence type="ECO:0000256" key="1">
    <source>
        <dbReference type="ARBA" id="ARBA00093458"/>
    </source>
</evidence>
<evidence type="ECO:0000256" key="2">
    <source>
        <dbReference type="SAM" id="MobiDB-lite"/>
    </source>
</evidence>
<dbReference type="OrthoDB" id="3980126at2759"/>
<keyword evidence="4" id="KW-1185">Reference proteome</keyword>
<dbReference type="EMBL" id="SKBQ01000156">
    <property type="protein sequence ID" value="TPX17012.1"/>
    <property type="molecule type" value="Genomic_DNA"/>
</dbReference>
<dbReference type="GO" id="GO:0046579">
    <property type="term" value="P:positive regulation of Ras protein signal transduction"/>
    <property type="evidence" value="ECO:0007669"/>
    <property type="project" value="TreeGrafter"/>
</dbReference>
<evidence type="ECO:0000313" key="3">
    <source>
        <dbReference type="EMBL" id="TPX17012.1"/>
    </source>
</evidence>
<dbReference type="Proteomes" id="UP000319257">
    <property type="component" value="Unassembled WGS sequence"/>
</dbReference>
<gene>
    <name evidence="3" type="ORF">E0L32_012336</name>
</gene>
<dbReference type="Pfam" id="PF10494">
    <property type="entry name" value="Stk19"/>
    <property type="match status" value="1"/>
</dbReference>
<reference evidence="3 4" key="1">
    <citation type="submission" date="2019-06" db="EMBL/GenBank/DDBJ databases">
        <title>Draft genome sequence of the filamentous fungus Phialemoniopsis curvata isolated from diesel fuel.</title>
        <authorList>
            <person name="Varaljay V.A."/>
            <person name="Lyon W.J."/>
            <person name="Crouch A.L."/>
            <person name="Drake C.E."/>
            <person name="Hollomon J.M."/>
            <person name="Nadeau L.J."/>
            <person name="Nunn H.S."/>
            <person name="Stevenson B.S."/>
            <person name="Bojanowski C.L."/>
            <person name="Crookes-Goodson W.J."/>
        </authorList>
    </citation>
    <scope>NUCLEOTIDE SEQUENCE [LARGE SCALE GENOMIC DNA]</scope>
    <source>
        <strain evidence="3 4">D216</strain>
    </source>
</reference>
<name>A0A507B431_9PEZI</name>
<dbReference type="GeneID" id="41979783"/>
<comment type="similarity">
    <text evidence="1">Belongs to the STK19 family.</text>
</comment>
<dbReference type="RefSeq" id="XP_030998723.1">
    <property type="nucleotide sequence ID" value="XM_031135165.1"/>
</dbReference>